<comment type="similarity">
    <text evidence="2">Belongs to the MmpS family.</text>
</comment>
<accession>A0A2G5PGP7</accession>
<dbReference type="InterPro" id="IPR008693">
    <property type="entry name" value="MmpS"/>
</dbReference>
<evidence type="ECO:0000256" key="1">
    <source>
        <dbReference type="ARBA" id="ARBA00004236"/>
    </source>
</evidence>
<dbReference type="Pfam" id="PF05423">
    <property type="entry name" value="Mycobact_memb"/>
    <property type="match status" value="1"/>
</dbReference>
<dbReference type="InterPro" id="IPR038468">
    <property type="entry name" value="MmpS_C"/>
</dbReference>
<evidence type="ECO:0000256" key="6">
    <source>
        <dbReference type="ARBA" id="ARBA00023136"/>
    </source>
</evidence>
<keyword evidence="4 7" id="KW-0812">Transmembrane</keyword>
<evidence type="ECO:0000256" key="4">
    <source>
        <dbReference type="ARBA" id="ARBA00022692"/>
    </source>
</evidence>
<evidence type="ECO:0000256" key="2">
    <source>
        <dbReference type="ARBA" id="ARBA00007531"/>
    </source>
</evidence>
<dbReference type="GO" id="GO:0005886">
    <property type="term" value="C:plasma membrane"/>
    <property type="evidence" value="ECO:0007669"/>
    <property type="project" value="UniProtKB-SubCell"/>
</dbReference>
<comment type="subcellular location">
    <subcellularLocation>
        <location evidence="1">Cell membrane</location>
    </subcellularLocation>
</comment>
<keyword evidence="3" id="KW-1003">Cell membrane</keyword>
<dbReference type="Proteomes" id="UP000230551">
    <property type="component" value="Unassembled WGS sequence"/>
</dbReference>
<reference evidence="8 9" key="1">
    <citation type="journal article" date="2017" name="Infect. Genet. Evol.">
        <title>The new phylogeny of the genus Mycobacterium: The old and the news.</title>
        <authorList>
            <person name="Tortoli E."/>
            <person name="Fedrizzi T."/>
            <person name="Meehan C.J."/>
            <person name="Trovato A."/>
            <person name="Grottola A."/>
            <person name="Giacobazzi E."/>
            <person name="Serpini G.F."/>
            <person name="Tagliazucchi S."/>
            <person name="Fabio A."/>
            <person name="Bettua C."/>
            <person name="Bertorelli R."/>
            <person name="Frascaro F."/>
            <person name="De Sanctis V."/>
            <person name="Pecorari M."/>
            <person name="Jousson O."/>
            <person name="Segata N."/>
            <person name="Cirillo D.M."/>
        </authorList>
    </citation>
    <scope>NUCLEOTIDE SEQUENCE [LARGE SCALE GENOMIC DNA]</scope>
    <source>
        <strain evidence="8 9">CIP1034565</strain>
    </source>
</reference>
<comment type="caution">
    <text evidence="8">The sequence shown here is derived from an EMBL/GenBank/DDBJ whole genome shotgun (WGS) entry which is preliminary data.</text>
</comment>
<organism evidence="8 9">
    <name type="scientific">Mycolicibacterium brumae</name>
    <dbReference type="NCBI Taxonomy" id="85968"/>
    <lineage>
        <taxon>Bacteria</taxon>
        <taxon>Bacillati</taxon>
        <taxon>Actinomycetota</taxon>
        <taxon>Actinomycetes</taxon>
        <taxon>Mycobacteriales</taxon>
        <taxon>Mycobacteriaceae</taxon>
        <taxon>Mycolicibacterium</taxon>
    </lineage>
</organism>
<proteinExistence type="inferred from homology"/>
<dbReference type="STRING" id="85968.GCA_900073015_01752"/>
<dbReference type="RefSeq" id="WP_090588636.1">
    <property type="nucleotide sequence ID" value="NZ_CP104302.1"/>
</dbReference>
<dbReference type="Gene3D" id="2.60.40.2880">
    <property type="entry name" value="MmpS1-5, C-terminal soluble domain"/>
    <property type="match status" value="1"/>
</dbReference>
<keyword evidence="5 7" id="KW-1133">Transmembrane helix</keyword>
<name>A0A2G5PGP7_9MYCO</name>
<feature type="transmembrane region" description="Helical" evidence="7">
    <location>
        <begin position="12"/>
        <end position="31"/>
    </location>
</feature>
<evidence type="ECO:0000313" key="9">
    <source>
        <dbReference type="Proteomes" id="UP000230551"/>
    </source>
</evidence>
<evidence type="ECO:0000256" key="5">
    <source>
        <dbReference type="ARBA" id="ARBA00022989"/>
    </source>
</evidence>
<evidence type="ECO:0000313" key="8">
    <source>
        <dbReference type="EMBL" id="PIB77481.1"/>
    </source>
</evidence>
<dbReference type="EMBL" id="PDCN02000001">
    <property type="protein sequence ID" value="PIB77481.1"/>
    <property type="molecule type" value="Genomic_DNA"/>
</dbReference>
<evidence type="ECO:0000256" key="3">
    <source>
        <dbReference type="ARBA" id="ARBA00022475"/>
    </source>
</evidence>
<gene>
    <name evidence="8" type="ORF">CQY22_000470</name>
</gene>
<evidence type="ECO:0000256" key="7">
    <source>
        <dbReference type="SAM" id="Phobius"/>
    </source>
</evidence>
<dbReference type="OrthoDB" id="3398257at2"/>
<dbReference type="AlphaFoldDB" id="A0A2G5PGP7"/>
<sequence>MGAILRVARRHWMWVVLVVVIATVGFTVARLQGMFGSDNRITARSVESLDNTTYNPKRVTFEVFGAPGATATINFLDEQAQPQRVDNAVLPWSRELTTNDPTMFADLRAHGGGSIGCRITVDGVVKDERSVDAESGYIACLDKAA</sequence>
<keyword evidence="9" id="KW-1185">Reference proteome</keyword>
<protein>
    <recommendedName>
        <fullName evidence="10">Transport acessory protein MmpS</fullName>
    </recommendedName>
</protein>
<evidence type="ECO:0008006" key="10">
    <source>
        <dbReference type="Google" id="ProtNLM"/>
    </source>
</evidence>
<keyword evidence="6 7" id="KW-0472">Membrane</keyword>